<comment type="subcellular location">
    <subcellularLocation>
        <location evidence="1">Nucleus</location>
    </subcellularLocation>
</comment>
<dbReference type="SMART" id="SM01019">
    <property type="entry name" value="B3"/>
    <property type="match status" value="1"/>
</dbReference>
<keyword evidence="4" id="KW-0804">Transcription</keyword>
<proteinExistence type="predicted"/>
<dbReference type="Pfam" id="PF02362">
    <property type="entry name" value="B3"/>
    <property type="match status" value="1"/>
</dbReference>
<feature type="domain" description="TF-B3" evidence="6">
    <location>
        <begin position="26"/>
        <end position="129"/>
    </location>
</feature>
<evidence type="ECO:0000256" key="5">
    <source>
        <dbReference type="ARBA" id="ARBA00023242"/>
    </source>
</evidence>
<reference evidence="7" key="1">
    <citation type="submission" date="2023-05" db="EMBL/GenBank/DDBJ databases">
        <title>Genome and transcriptome analyses reveal genes involved in the formation of fine ridges on petal epidermal cells in Hibiscus trionum.</title>
        <authorList>
            <person name="Koshimizu S."/>
            <person name="Masuda S."/>
            <person name="Ishii T."/>
            <person name="Shirasu K."/>
            <person name="Hoshino A."/>
            <person name="Arita M."/>
        </authorList>
    </citation>
    <scope>NUCLEOTIDE SEQUENCE</scope>
    <source>
        <strain evidence="7">Hamamatsu line</strain>
    </source>
</reference>
<evidence type="ECO:0000259" key="6">
    <source>
        <dbReference type="PROSITE" id="PS50863"/>
    </source>
</evidence>
<dbReference type="InterPro" id="IPR044800">
    <property type="entry name" value="LEC2-like"/>
</dbReference>
<evidence type="ECO:0000313" key="7">
    <source>
        <dbReference type="EMBL" id="GMJ05290.1"/>
    </source>
</evidence>
<keyword evidence="3" id="KW-0238">DNA-binding</keyword>
<dbReference type="GO" id="GO:0003677">
    <property type="term" value="F:DNA binding"/>
    <property type="evidence" value="ECO:0007669"/>
    <property type="project" value="UniProtKB-KW"/>
</dbReference>
<evidence type="ECO:0000256" key="3">
    <source>
        <dbReference type="ARBA" id="ARBA00023125"/>
    </source>
</evidence>
<dbReference type="InterPro" id="IPR003340">
    <property type="entry name" value="B3_DNA-bd"/>
</dbReference>
<keyword evidence="2" id="KW-0805">Transcription regulation</keyword>
<dbReference type="PANTHER" id="PTHR31140:SF145">
    <property type="entry name" value="TF-B3 DOMAIN-CONTAINING PROTEIN"/>
    <property type="match status" value="1"/>
</dbReference>
<comment type="caution">
    <text evidence="7">The sequence shown here is derived from an EMBL/GenBank/DDBJ whole genome shotgun (WGS) entry which is preliminary data.</text>
</comment>
<dbReference type="Gene3D" id="2.40.330.10">
    <property type="entry name" value="DNA-binding pseudobarrel domain"/>
    <property type="match status" value="1"/>
</dbReference>
<dbReference type="PROSITE" id="PS50863">
    <property type="entry name" value="B3"/>
    <property type="match status" value="1"/>
</dbReference>
<dbReference type="PANTHER" id="PTHR31140">
    <property type="entry name" value="B3 DOMAIN-CONTAINING TRANSCRIPTION FACTOR ABI3"/>
    <property type="match status" value="1"/>
</dbReference>
<evidence type="ECO:0000313" key="8">
    <source>
        <dbReference type="Proteomes" id="UP001165190"/>
    </source>
</evidence>
<evidence type="ECO:0000256" key="4">
    <source>
        <dbReference type="ARBA" id="ARBA00023163"/>
    </source>
</evidence>
<sequence length="144" mass="16350">MRVYQPKFSVSFLAGKLVISFSAMATYFEKQLTEVDVKKQMAIPTSFVQHLPDHDGGYTMSLPVCDVSGKVWEFGYYRRTKDGYAKPVFQKGWRDFVRGKGLSPGDKIIFRVERNGVDGAPMYTVAAQKRIRLFGSAVGWTEMF</sequence>
<dbReference type="OrthoDB" id="929722at2759"/>
<dbReference type="SUPFAM" id="SSF101936">
    <property type="entry name" value="DNA-binding pseudobarrel domain"/>
    <property type="match status" value="1"/>
</dbReference>
<dbReference type="GO" id="GO:0003700">
    <property type="term" value="F:DNA-binding transcription factor activity"/>
    <property type="evidence" value="ECO:0007669"/>
    <property type="project" value="InterPro"/>
</dbReference>
<dbReference type="GO" id="GO:0005634">
    <property type="term" value="C:nucleus"/>
    <property type="evidence" value="ECO:0007669"/>
    <property type="project" value="UniProtKB-SubCell"/>
</dbReference>
<dbReference type="AlphaFoldDB" id="A0A9W7MMV4"/>
<evidence type="ECO:0000256" key="2">
    <source>
        <dbReference type="ARBA" id="ARBA00023015"/>
    </source>
</evidence>
<organism evidence="7 8">
    <name type="scientific">Hibiscus trionum</name>
    <name type="common">Flower of an hour</name>
    <dbReference type="NCBI Taxonomy" id="183268"/>
    <lineage>
        <taxon>Eukaryota</taxon>
        <taxon>Viridiplantae</taxon>
        <taxon>Streptophyta</taxon>
        <taxon>Embryophyta</taxon>
        <taxon>Tracheophyta</taxon>
        <taxon>Spermatophyta</taxon>
        <taxon>Magnoliopsida</taxon>
        <taxon>eudicotyledons</taxon>
        <taxon>Gunneridae</taxon>
        <taxon>Pentapetalae</taxon>
        <taxon>rosids</taxon>
        <taxon>malvids</taxon>
        <taxon>Malvales</taxon>
        <taxon>Malvaceae</taxon>
        <taxon>Malvoideae</taxon>
        <taxon>Hibiscus</taxon>
    </lineage>
</organism>
<evidence type="ECO:0000256" key="1">
    <source>
        <dbReference type="ARBA" id="ARBA00004123"/>
    </source>
</evidence>
<gene>
    <name evidence="7" type="ORF">HRI_004198200</name>
</gene>
<dbReference type="EMBL" id="BSYR01000044">
    <property type="protein sequence ID" value="GMJ05290.1"/>
    <property type="molecule type" value="Genomic_DNA"/>
</dbReference>
<dbReference type="CDD" id="cd10017">
    <property type="entry name" value="B3_DNA"/>
    <property type="match status" value="1"/>
</dbReference>
<dbReference type="InterPro" id="IPR015300">
    <property type="entry name" value="DNA-bd_pseudobarrel_sf"/>
</dbReference>
<protein>
    <recommendedName>
        <fullName evidence="6">TF-B3 domain-containing protein</fullName>
    </recommendedName>
</protein>
<keyword evidence="8" id="KW-1185">Reference proteome</keyword>
<dbReference type="Proteomes" id="UP001165190">
    <property type="component" value="Unassembled WGS sequence"/>
</dbReference>
<accession>A0A9W7MMV4</accession>
<keyword evidence="5" id="KW-0539">Nucleus</keyword>
<name>A0A9W7MMV4_HIBTR</name>